<dbReference type="Pfam" id="PF02595">
    <property type="entry name" value="Gly_kinase"/>
    <property type="match status" value="1"/>
</dbReference>
<dbReference type="GO" id="GO:0008887">
    <property type="term" value="F:glycerate kinase activity"/>
    <property type="evidence" value="ECO:0007669"/>
    <property type="project" value="UniProtKB-UniRule"/>
</dbReference>
<organism evidence="5 6">
    <name type="scientific">Marinobacterium aestuarii</name>
    <dbReference type="NCBI Taxonomy" id="1821621"/>
    <lineage>
        <taxon>Bacteria</taxon>
        <taxon>Pseudomonadati</taxon>
        <taxon>Pseudomonadota</taxon>
        <taxon>Gammaproteobacteria</taxon>
        <taxon>Oceanospirillales</taxon>
        <taxon>Oceanospirillaceae</taxon>
        <taxon>Marinobacterium</taxon>
    </lineage>
</organism>
<dbReference type="GO" id="GO:0031388">
    <property type="term" value="P:organic acid phosphorylation"/>
    <property type="evidence" value="ECO:0007669"/>
    <property type="project" value="UniProtKB-UniRule"/>
</dbReference>
<sequence>MKILIAPDSFKESLSAEAVAQAIGRGFQAVFADAELVLLPVADGGEGTTQALVAATGGALFSAEVTGPMGKIVKASWGTLGDGTTAVIESAAASGLDLVPMAQRNPWHATTRGTGELIMAALDAGARHIIVGLGGSATNDAGAGMLQALGVRLLDKEGNDIAAGGGALQALHSIDASGMDPRLADTQFEIACDVDNPLTGEYGASAVFGPQKGADARMVKQLDACLGRFAEVVLACHGKDIDATPGAGAAGGLGGAFLAFTQARLKSGIDIVMDAVEIDRHLEGTDLVITGEGRIDSQTVRGKTPVGVSKRAQRAGVPVIALAGSVSEDSDLVHAHGIDALFSIVPGVVTLPQALEDADSNLYRTARNIAATWKLAQALEARRR</sequence>
<dbReference type="InterPro" id="IPR018197">
    <property type="entry name" value="Glycerate_kinase_RE-like"/>
</dbReference>
<evidence type="ECO:0000256" key="4">
    <source>
        <dbReference type="PIRNR" id="PIRNR006078"/>
    </source>
</evidence>
<dbReference type="InterPro" id="IPR018193">
    <property type="entry name" value="Glyc_kinase_flavodox-like_fold"/>
</dbReference>
<dbReference type="InterPro" id="IPR036129">
    <property type="entry name" value="Glycerate_kinase_sf"/>
</dbReference>
<reference evidence="5 6" key="2">
    <citation type="journal article" date="2018" name="Int. J. Syst. Evol. Microbiol.">
        <title>Marinobacterium aestuarii sp. nov., a benzene-degrading marine bacterium isolated from estuary sediment.</title>
        <authorList>
            <person name="Bae S.S."/>
            <person name="Jung J."/>
            <person name="Chung D."/>
            <person name="Baek K."/>
        </authorList>
    </citation>
    <scope>NUCLEOTIDE SEQUENCE [LARGE SCALE GENOMIC DNA]</scope>
    <source>
        <strain evidence="5 6">ST58-10</strain>
    </source>
</reference>
<evidence type="ECO:0000313" key="5">
    <source>
        <dbReference type="EMBL" id="ANG63873.1"/>
    </source>
</evidence>
<keyword evidence="3 4" id="KW-0418">Kinase</keyword>
<proteinExistence type="inferred from homology"/>
<name>A0A1A9F2B4_9GAMM</name>
<dbReference type="OrthoDB" id="9774290at2"/>
<dbReference type="AlphaFoldDB" id="A0A1A9F2B4"/>
<comment type="similarity">
    <text evidence="1 4">Belongs to the glycerate kinase type-1 family.</text>
</comment>
<accession>A0A1A9F2B4</accession>
<keyword evidence="6" id="KW-1185">Reference proteome</keyword>
<dbReference type="Gene3D" id="3.90.1510.10">
    <property type="entry name" value="Glycerate kinase, domain 2"/>
    <property type="match status" value="1"/>
</dbReference>
<dbReference type="SUPFAM" id="SSF110738">
    <property type="entry name" value="Glycerate kinase I"/>
    <property type="match status" value="1"/>
</dbReference>
<dbReference type="Gene3D" id="3.40.50.10350">
    <property type="entry name" value="Glycerate kinase, domain 1"/>
    <property type="match status" value="1"/>
</dbReference>
<dbReference type="STRING" id="1821621.A8C75_16245"/>
<evidence type="ECO:0000256" key="1">
    <source>
        <dbReference type="ARBA" id="ARBA00006284"/>
    </source>
</evidence>
<evidence type="ECO:0000256" key="2">
    <source>
        <dbReference type="ARBA" id="ARBA00022679"/>
    </source>
</evidence>
<dbReference type="EMBL" id="CP015839">
    <property type="protein sequence ID" value="ANG63873.1"/>
    <property type="molecule type" value="Genomic_DNA"/>
</dbReference>
<protein>
    <submittedName>
        <fullName evidence="5">Glycerate kinase</fullName>
    </submittedName>
</protein>
<evidence type="ECO:0000313" key="6">
    <source>
        <dbReference type="Proteomes" id="UP000078070"/>
    </source>
</evidence>
<gene>
    <name evidence="5" type="ORF">A8C75_16245</name>
</gene>
<dbReference type="PANTHER" id="PTHR21599:SF0">
    <property type="entry name" value="GLYCERATE KINASE"/>
    <property type="match status" value="1"/>
</dbReference>
<dbReference type="Proteomes" id="UP000078070">
    <property type="component" value="Chromosome"/>
</dbReference>
<keyword evidence="2 4" id="KW-0808">Transferase</keyword>
<reference evidence="6" key="1">
    <citation type="submission" date="2016-05" db="EMBL/GenBank/DDBJ databases">
        <authorList>
            <person name="Baek K."/>
            <person name="Yang S.-J."/>
        </authorList>
    </citation>
    <scope>NUCLEOTIDE SEQUENCE [LARGE SCALE GENOMIC DNA]</scope>
    <source>
        <strain evidence="6">ST58-10</strain>
    </source>
</reference>
<dbReference type="RefSeq" id="WP_067384789.1">
    <property type="nucleotide sequence ID" value="NZ_CP015839.1"/>
</dbReference>
<dbReference type="InterPro" id="IPR004381">
    <property type="entry name" value="Glycerate_kinase"/>
</dbReference>
<dbReference type="PANTHER" id="PTHR21599">
    <property type="entry name" value="GLYCERATE KINASE"/>
    <property type="match status" value="1"/>
</dbReference>
<dbReference type="PIRSF" id="PIRSF006078">
    <property type="entry name" value="GlxK"/>
    <property type="match status" value="1"/>
</dbReference>
<dbReference type="KEGG" id="mars:A8C75_16245"/>
<dbReference type="NCBIfam" id="TIGR00045">
    <property type="entry name" value="glycerate kinase"/>
    <property type="match status" value="1"/>
</dbReference>
<evidence type="ECO:0000256" key="3">
    <source>
        <dbReference type="ARBA" id="ARBA00022777"/>
    </source>
</evidence>